<accession>A0A4U7AQN5</accession>
<dbReference type="EMBL" id="PTQR01000126">
    <property type="protein sequence ID" value="TKX18761.1"/>
    <property type="molecule type" value="Genomic_DNA"/>
</dbReference>
<organism evidence="1 2">
    <name type="scientific">Elsinoe australis</name>
    <dbReference type="NCBI Taxonomy" id="40998"/>
    <lineage>
        <taxon>Eukaryota</taxon>
        <taxon>Fungi</taxon>
        <taxon>Dikarya</taxon>
        <taxon>Ascomycota</taxon>
        <taxon>Pezizomycotina</taxon>
        <taxon>Dothideomycetes</taxon>
        <taxon>Dothideomycetidae</taxon>
        <taxon>Myriangiales</taxon>
        <taxon>Elsinoaceae</taxon>
        <taxon>Elsinoe</taxon>
    </lineage>
</organism>
<evidence type="ECO:0000313" key="1">
    <source>
        <dbReference type="EMBL" id="TKX18761.1"/>
    </source>
</evidence>
<reference evidence="1 2" key="1">
    <citation type="submission" date="2018-02" db="EMBL/GenBank/DDBJ databases">
        <title>Draft genome sequences of Elsinoe sp., causing black scab on jojoba.</title>
        <authorList>
            <person name="Stodart B."/>
            <person name="Jeffress S."/>
            <person name="Ash G."/>
            <person name="Arun Chinnappa K."/>
        </authorList>
    </citation>
    <scope>NUCLEOTIDE SEQUENCE [LARGE SCALE GENOMIC DNA]</scope>
    <source>
        <strain evidence="1 2">Hillstone_2</strain>
    </source>
</reference>
<dbReference type="AlphaFoldDB" id="A0A4U7AQN5"/>
<name>A0A4U7AQN5_9PEZI</name>
<evidence type="ECO:0000313" key="2">
    <source>
        <dbReference type="Proteomes" id="UP000308133"/>
    </source>
</evidence>
<gene>
    <name evidence="1" type="ORF">C1H76_9022</name>
</gene>
<comment type="caution">
    <text evidence="1">The sequence shown here is derived from an EMBL/GenBank/DDBJ whole genome shotgun (WGS) entry which is preliminary data.</text>
</comment>
<proteinExistence type="predicted"/>
<protein>
    <submittedName>
        <fullName evidence="1">Uncharacterized protein</fullName>
    </submittedName>
</protein>
<sequence length="308" mass="35789">MAERLWVNELVDIEYARRMNFSREKAGLMAQSYAAIKPLSDVYKMENLIIAYQAGANGLIQMVNQYRRQLFPHGLPDGPLFRGAIWYRFADCRQGIPPPPATEEIMRTFMHAFPSPADQRLLINLDSTDYYNASLAINAGQLEMEWRRMPEFVHNIAKWCRQFLPNRSAGPNDVERVKEAGWQIYEELLRPHISPLRIPQGQAHWLALSHRHAVNDMKKKLQEEPALWANFYVQGDALTDNEKLSLYERVKHLDSTPPVEEFLAGLKARDVREGEQVSRELMEQRRPIYEAEIAFREAILEALDQRLD</sequence>
<dbReference type="Proteomes" id="UP000308133">
    <property type="component" value="Unassembled WGS sequence"/>
</dbReference>